<dbReference type="EMBL" id="FMYK01000003">
    <property type="protein sequence ID" value="SDC17744.1"/>
    <property type="molecule type" value="Genomic_DNA"/>
</dbReference>
<dbReference type="RefSeq" id="WP_092618284.1">
    <property type="nucleotide sequence ID" value="NZ_FMYK01000003.1"/>
</dbReference>
<keyword evidence="1" id="KW-0812">Transmembrane</keyword>
<evidence type="ECO:0000256" key="1">
    <source>
        <dbReference type="SAM" id="Phobius"/>
    </source>
</evidence>
<evidence type="ECO:0008006" key="4">
    <source>
        <dbReference type="Google" id="ProtNLM"/>
    </source>
</evidence>
<feature type="transmembrane region" description="Helical" evidence="1">
    <location>
        <begin position="20"/>
        <end position="41"/>
    </location>
</feature>
<feature type="transmembrane region" description="Helical" evidence="1">
    <location>
        <begin position="61"/>
        <end position="83"/>
    </location>
</feature>
<protein>
    <recommendedName>
        <fullName evidence="4">DUF2975 domain-containing protein</fullName>
    </recommendedName>
</protein>
<organism evidence="2 3">
    <name type="scientific">Acinetobacter marinus</name>
    <dbReference type="NCBI Taxonomy" id="281375"/>
    <lineage>
        <taxon>Bacteria</taxon>
        <taxon>Pseudomonadati</taxon>
        <taxon>Pseudomonadota</taxon>
        <taxon>Gammaproteobacteria</taxon>
        <taxon>Moraxellales</taxon>
        <taxon>Moraxellaceae</taxon>
        <taxon>Acinetobacter</taxon>
    </lineage>
</organism>
<evidence type="ECO:0000313" key="2">
    <source>
        <dbReference type="EMBL" id="SDC17744.1"/>
    </source>
</evidence>
<name>A0A1G6JG60_9GAMM</name>
<keyword evidence="1" id="KW-1133">Transmembrane helix</keyword>
<keyword evidence="1" id="KW-0472">Membrane</keyword>
<accession>A0A1G6JG60</accession>
<feature type="transmembrane region" description="Helical" evidence="1">
    <location>
        <begin position="146"/>
        <end position="167"/>
    </location>
</feature>
<dbReference type="Proteomes" id="UP000242317">
    <property type="component" value="Unassembled WGS sequence"/>
</dbReference>
<proteinExistence type="predicted"/>
<reference evidence="3" key="1">
    <citation type="submission" date="2016-09" db="EMBL/GenBank/DDBJ databases">
        <authorList>
            <person name="Varghese N."/>
            <person name="Submissions S."/>
        </authorList>
    </citation>
    <scope>NUCLEOTIDE SEQUENCE [LARGE SCALE GENOMIC DNA]</scope>
    <source>
        <strain evidence="3">ANC 3699</strain>
    </source>
</reference>
<dbReference type="AlphaFoldDB" id="A0A1G6JG60"/>
<gene>
    <name evidence="2" type="ORF">SAMN05421749_103345</name>
</gene>
<sequence length="184" mass="20824">MNTPQTNTTSKTSLGKWISLFVRGWAIFILFSSPIQLIMSIGSTNWHTADGTDIPYTEFPIATLSLMVGLWLVRTCLLVWSLWSMHDVYSYATRHGFFTTPMYHLLRKVSIRLLIVGLIDIFYFSVCYLSLVILDDRVVFDPNVSVFLTLLMAPDKLLLAGLVFAGVKIVKRGIELENEAKLTV</sequence>
<evidence type="ECO:0000313" key="3">
    <source>
        <dbReference type="Proteomes" id="UP000242317"/>
    </source>
</evidence>
<feature type="transmembrane region" description="Helical" evidence="1">
    <location>
        <begin position="111"/>
        <end position="134"/>
    </location>
</feature>
<keyword evidence="3" id="KW-1185">Reference proteome</keyword>